<feature type="non-terminal residue" evidence="2">
    <location>
        <position position="1"/>
    </location>
</feature>
<comment type="caution">
    <text evidence="2">The sequence shown here is derived from an EMBL/GenBank/DDBJ whole genome shotgun (WGS) entry which is preliminary data.</text>
</comment>
<sequence>MVWIYVNDCKVQLLHGLLQLLHRLKTKGMHPAPASPAPPLKSWSLEGTTGHRDNDKTELQRLYYSTIDSVLGEMDQRFSERNSQLAKSLAALNPETMCENSFSTLRKVFSDHRRAMFHKRMAQLVQL</sequence>
<name>A0A7J5X8K4_DISMA</name>
<dbReference type="AlphaFoldDB" id="A0A7J5X8K4"/>
<protein>
    <submittedName>
        <fullName evidence="2">Uncharacterized protein</fullName>
    </submittedName>
</protein>
<proteinExistence type="predicted"/>
<dbReference type="Proteomes" id="UP000518266">
    <property type="component" value="Unassembled WGS sequence"/>
</dbReference>
<organism evidence="2 3">
    <name type="scientific">Dissostichus mawsoni</name>
    <name type="common">Antarctic cod</name>
    <dbReference type="NCBI Taxonomy" id="36200"/>
    <lineage>
        <taxon>Eukaryota</taxon>
        <taxon>Metazoa</taxon>
        <taxon>Chordata</taxon>
        <taxon>Craniata</taxon>
        <taxon>Vertebrata</taxon>
        <taxon>Euteleostomi</taxon>
        <taxon>Actinopterygii</taxon>
        <taxon>Neopterygii</taxon>
        <taxon>Teleostei</taxon>
        <taxon>Neoteleostei</taxon>
        <taxon>Acanthomorphata</taxon>
        <taxon>Eupercaria</taxon>
        <taxon>Perciformes</taxon>
        <taxon>Notothenioidei</taxon>
        <taxon>Nototheniidae</taxon>
        <taxon>Dissostichus</taxon>
    </lineage>
</organism>
<gene>
    <name evidence="2" type="ORF">F7725_026967</name>
</gene>
<evidence type="ECO:0000313" key="3">
    <source>
        <dbReference type="Proteomes" id="UP000518266"/>
    </source>
</evidence>
<dbReference type="OrthoDB" id="8963737at2759"/>
<dbReference type="EMBL" id="JAAKFY010000027">
    <property type="protein sequence ID" value="KAF3833302.1"/>
    <property type="molecule type" value="Genomic_DNA"/>
</dbReference>
<reference evidence="2 3" key="1">
    <citation type="submission" date="2020-03" db="EMBL/GenBank/DDBJ databases">
        <title>Dissostichus mawsoni Genome sequencing and assembly.</title>
        <authorList>
            <person name="Park H."/>
        </authorList>
    </citation>
    <scope>NUCLEOTIDE SEQUENCE [LARGE SCALE GENOMIC DNA]</scope>
    <source>
        <strain evidence="2">DM0001</strain>
        <tissue evidence="2">Muscle</tissue>
    </source>
</reference>
<keyword evidence="3" id="KW-1185">Reference proteome</keyword>
<accession>A0A7J5X8K4</accession>
<feature type="region of interest" description="Disordered" evidence="1">
    <location>
        <begin position="29"/>
        <end position="53"/>
    </location>
</feature>
<evidence type="ECO:0000256" key="1">
    <source>
        <dbReference type="SAM" id="MobiDB-lite"/>
    </source>
</evidence>
<evidence type="ECO:0000313" key="2">
    <source>
        <dbReference type="EMBL" id="KAF3833302.1"/>
    </source>
</evidence>